<dbReference type="OrthoDB" id="408933at2759"/>
<keyword evidence="4" id="KW-0689">Ribosomal protein</keyword>
<evidence type="ECO:0000256" key="2">
    <source>
        <dbReference type="ARBA" id="ARBA00010152"/>
    </source>
</evidence>
<comment type="caution">
    <text evidence="7">The sequence shown here is derived from an EMBL/GenBank/DDBJ whole genome shotgun (WGS) entry which is preliminary data.</text>
</comment>
<dbReference type="EMBL" id="CAINUL010000016">
    <property type="protein sequence ID" value="CAD0113932.1"/>
    <property type="molecule type" value="Genomic_DNA"/>
</dbReference>
<dbReference type="GO" id="GO:0003735">
    <property type="term" value="F:structural constituent of ribosome"/>
    <property type="evidence" value="ECO:0007669"/>
    <property type="project" value="InterPro"/>
</dbReference>
<dbReference type="PANTHER" id="PTHR21338">
    <property type="entry name" value="MITOCHONDRIAL RIBOSOMAL PROTEIN L41"/>
    <property type="match status" value="1"/>
</dbReference>
<keyword evidence="5" id="KW-0496">Mitochondrion</keyword>
<proteinExistence type="inferred from homology"/>
<evidence type="ECO:0000256" key="4">
    <source>
        <dbReference type="ARBA" id="ARBA00022980"/>
    </source>
</evidence>
<keyword evidence="3" id="KW-0809">Transit peptide</keyword>
<dbReference type="GO" id="GO:0006412">
    <property type="term" value="P:translation"/>
    <property type="evidence" value="ECO:0007669"/>
    <property type="project" value="TreeGrafter"/>
</dbReference>
<evidence type="ECO:0000256" key="1">
    <source>
        <dbReference type="ARBA" id="ARBA00004173"/>
    </source>
</evidence>
<reference evidence="7" key="1">
    <citation type="submission" date="2020-06" db="EMBL/GenBank/DDBJ databases">
        <authorList>
            <person name="Onetto C."/>
        </authorList>
    </citation>
    <scope>NUCLEOTIDE SEQUENCE</scope>
</reference>
<dbReference type="PANTHER" id="PTHR21338:SF0">
    <property type="entry name" value="LARGE RIBOSOMAL SUBUNIT PROTEIN ML41"/>
    <property type="match status" value="1"/>
</dbReference>
<comment type="similarity">
    <text evidence="2">Belongs to the mitochondrion-specific ribosomal protein mL41 family.</text>
</comment>
<evidence type="ECO:0000256" key="5">
    <source>
        <dbReference type="ARBA" id="ARBA00023128"/>
    </source>
</evidence>
<dbReference type="Pfam" id="PF09809">
    <property type="entry name" value="MRP-L27"/>
    <property type="match status" value="1"/>
</dbReference>
<evidence type="ECO:0000313" key="8">
    <source>
        <dbReference type="Proteomes" id="UP000745764"/>
    </source>
</evidence>
<dbReference type="GO" id="GO:0005762">
    <property type="term" value="C:mitochondrial large ribosomal subunit"/>
    <property type="evidence" value="ECO:0007669"/>
    <property type="project" value="InterPro"/>
</dbReference>
<dbReference type="Proteomes" id="UP000745764">
    <property type="component" value="Unassembled WGS sequence"/>
</dbReference>
<comment type="subcellular location">
    <subcellularLocation>
        <location evidence="1">Mitochondrion</location>
    </subcellularLocation>
</comment>
<keyword evidence="8" id="KW-1185">Reference proteome</keyword>
<dbReference type="InterPro" id="IPR019189">
    <property type="entry name" value="Ribosomal_mL41"/>
</dbReference>
<evidence type="ECO:0000313" key="7">
    <source>
        <dbReference type="EMBL" id="CAD0113932.1"/>
    </source>
</evidence>
<organism evidence="7 8">
    <name type="scientific">Aureobasidium uvarum</name>
    <dbReference type="NCBI Taxonomy" id="2773716"/>
    <lineage>
        <taxon>Eukaryota</taxon>
        <taxon>Fungi</taxon>
        <taxon>Dikarya</taxon>
        <taxon>Ascomycota</taxon>
        <taxon>Pezizomycotina</taxon>
        <taxon>Dothideomycetes</taxon>
        <taxon>Dothideomycetidae</taxon>
        <taxon>Dothideales</taxon>
        <taxon>Saccotheciaceae</taxon>
        <taxon>Aureobasidium</taxon>
    </lineage>
</organism>
<gene>
    <name evidence="7" type="ORF">AWRI4620_LOCUS8187</name>
</gene>
<evidence type="ECO:0000256" key="6">
    <source>
        <dbReference type="ARBA" id="ARBA00023274"/>
    </source>
</evidence>
<evidence type="ECO:0000256" key="3">
    <source>
        <dbReference type="ARBA" id="ARBA00022946"/>
    </source>
</evidence>
<name>A0A9N8KQ14_9PEZI</name>
<accession>A0A9N8KQ14</accession>
<dbReference type="AlphaFoldDB" id="A0A9N8KQ14"/>
<keyword evidence="6" id="KW-0687">Ribonucleoprotein</keyword>
<sequence>MFTPTPSLGRALRRLALTTKQAGKDYYKGTGSGSMGRHTKYGAYRIDWSKVRTYVVPDLSDFQVCLRSSLCQTCHRLTPCQLKPFVAENIDTPTRTHQFAGNVTGKMYLDAWKSQGGDI</sequence>
<protein>
    <submittedName>
        <fullName evidence="7">Uncharacterized protein</fullName>
    </submittedName>
</protein>